<evidence type="ECO:0000256" key="6">
    <source>
        <dbReference type="ARBA" id="ARBA00022741"/>
    </source>
</evidence>
<evidence type="ECO:0000313" key="14">
    <source>
        <dbReference type="Proteomes" id="UP000282321"/>
    </source>
</evidence>
<dbReference type="GO" id="GO:0046872">
    <property type="term" value="F:metal ion binding"/>
    <property type="evidence" value="ECO:0007669"/>
    <property type="project" value="UniProtKB-KW"/>
</dbReference>
<feature type="non-terminal residue" evidence="13">
    <location>
        <position position="1"/>
    </location>
</feature>
<dbReference type="GO" id="GO:0005737">
    <property type="term" value="C:cytoplasm"/>
    <property type="evidence" value="ECO:0007669"/>
    <property type="project" value="UniProtKB-SubCell"/>
</dbReference>
<dbReference type="EMBL" id="QNBC01000005">
    <property type="protein sequence ID" value="RKX67966.1"/>
    <property type="molecule type" value="Genomic_DNA"/>
</dbReference>
<keyword evidence="3" id="KW-0963">Cytoplasm</keyword>
<dbReference type="CDD" id="cd00496">
    <property type="entry name" value="PheRS_alpha_core"/>
    <property type="match status" value="1"/>
</dbReference>
<evidence type="ECO:0000256" key="8">
    <source>
        <dbReference type="ARBA" id="ARBA00022842"/>
    </source>
</evidence>
<keyword evidence="10" id="KW-0030">Aminoacyl-tRNA synthetase</keyword>
<dbReference type="AlphaFoldDB" id="A0A660SCQ5"/>
<evidence type="ECO:0000256" key="9">
    <source>
        <dbReference type="ARBA" id="ARBA00022917"/>
    </source>
</evidence>
<keyword evidence="9" id="KW-0648">Protein biosynthesis</keyword>
<reference evidence="13 14" key="1">
    <citation type="submission" date="2018-06" db="EMBL/GenBank/DDBJ databases">
        <title>Extensive metabolic versatility and redundancy in microbially diverse, dynamic hydrothermal sediments.</title>
        <authorList>
            <person name="Dombrowski N."/>
            <person name="Teske A."/>
            <person name="Baker B.J."/>
        </authorList>
    </citation>
    <scope>NUCLEOTIDE SEQUENCE [LARGE SCALE GENOMIC DNA]</scope>
    <source>
        <strain evidence="13">B35_G9</strain>
    </source>
</reference>
<sequence length="221" mass="25345">MRLEFSIEYGPEIESDYYNFEALNVPEHHPSRDMQDTFYIAGSDRLLRTHTSPVQIRTMENRKPPIRMIAPGRCYRKDEIDPSHSPVFHQVEGLYVDENVTFADLKGILSAFAREFFGPDTKTRFTPSFFPFTEPSSEMYVSCVFCGGKGCSVCQHTGWLEVLGCGLVNPKVFQYVGYNTEKYSGFAFGLGVERFAMLKYGIDDMRLLFENNMEFLKGVIK</sequence>
<dbReference type="Proteomes" id="UP000282321">
    <property type="component" value="Unassembled WGS sequence"/>
</dbReference>
<dbReference type="InterPro" id="IPR045864">
    <property type="entry name" value="aa-tRNA-synth_II/BPL/LPL"/>
</dbReference>
<comment type="caution">
    <text evidence="13">The sequence shown here is derived from an EMBL/GenBank/DDBJ whole genome shotgun (WGS) entry which is preliminary data.</text>
</comment>
<dbReference type="PANTHER" id="PTHR11538">
    <property type="entry name" value="PHENYLALANYL-TRNA SYNTHETASE"/>
    <property type="match status" value="1"/>
</dbReference>
<dbReference type="GO" id="GO:0006432">
    <property type="term" value="P:phenylalanyl-tRNA aminoacylation"/>
    <property type="evidence" value="ECO:0007669"/>
    <property type="project" value="InterPro"/>
</dbReference>
<evidence type="ECO:0000256" key="2">
    <source>
        <dbReference type="ARBA" id="ARBA00012814"/>
    </source>
</evidence>
<protein>
    <recommendedName>
        <fullName evidence="2">phenylalanine--tRNA ligase</fullName>
        <ecNumber evidence="2">6.1.1.20</ecNumber>
    </recommendedName>
</protein>
<proteinExistence type="predicted"/>
<dbReference type="GO" id="GO:0004826">
    <property type="term" value="F:phenylalanine-tRNA ligase activity"/>
    <property type="evidence" value="ECO:0007669"/>
    <property type="project" value="UniProtKB-EC"/>
</dbReference>
<dbReference type="SUPFAM" id="SSF55681">
    <property type="entry name" value="Class II aaRS and biotin synthetases"/>
    <property type="match status" value="1"/>
</dbReference>
<evidence type="ECO:0000259" key="12">
    <source>
        <dbReference type="PROSITE" id="PS50862"/>
    </source>
</evidence>
<feature type="domain" description="Aminoacyl-transfer RNA synthetases class-II family profile" evidence="12">
    <location>
        <begin position="9"/>
        <end position="198"/>
    </location>
</feature>
<name>A0A660SCQ5_UNCT6</name>
<dbReference type="Gene3D" id="3.30.930.10">
    <property type="entry name" value="Bira Bifunctional Protein, Domain 2"/>
    <property type="match status" value="1"/>
</dbReference>
<keyword evidence="8" id="KW-0460">Magnesium</keyword>
<comment type="subcellular location">
    <subcellularLocation>
        <location evidence="1">Cytoplasm</location>
    </subcellularLocation>
</comment>
<dbReference type="GO" id="GO:0000049">
    <property type="term" value="F:tRNA binding"/>
    <property type="evidence" value="ECO:0007669"/>
    <property type="project" value="InterPro"/>
</dbReference>
<dbReference type="GO" id="GO:0005524">
    <property type="term" value="F:ATP binding"/>
    <property type="evidence" value="ECO:0007669"/>
    <property type="project" value="UniProtKB-KW"/>
</dbReference>
<dbReference type="InterPro" id="IPR006195">
    <property type="entry name" value="aa-tRNA-synth_II"/>
</dbReference>
<dbReference type="NCBIfam" id="TIGR00468">
    <property type="entry name" value="pheS"/>
    <property type="match status" value="1"/>
</dbReference>
<evidence type="ECO:0000256" key="11">
    <source>
        <dbReference type="ARBA" id="ARBA00049255"/>
    </source>
</evidence>
<dbReference type="PANTHER" id="PTHR11538:SF41">
    <property type="entry name" value="PHENYLALANINE--TRNA LIGASE, MITOCHONDRIAL"/>
    <property type="match status" value="1"/>
</dbReference>
<comment type="catalytic activity">
    <reaction evidence="11">
        <text>tRNA(Phe) + L-phenylalanine + ATP = L-phenylalanyl-tRNA(Phe) + AMP + diphosphate + H(+)</text>
        <dbReference type="Rhea" id="RHEA:19413"/>
        <dbReference type="Rhea" id="RHEA-COMP:9668"/>
        <dbReference type="Rhea" id="RHEA-COMP:9699"/>
        <dbReference type="ChEBI" id="CHEBI:15378"/>
        <dbReference type="ChEBI" id="CHEBI:30616"/>
        <dbReference type="ChEBI" id="CHEBI:33019"/>
        <dbReference type="ChEBI" id="CHEBI:58095"/>
        <dbReference type="ChEBI" id="CHEBI:78442"/>
        <dbReference type="ChEBI" id="CHEBI:78531"/>
        <dbReference type="ChEBI" id="CHEBI:456215"/>
        <dbReference type="EC" id="6.1.1.20"/>
    </reaction>
</comment>
<gene>
    <name evidence="13" type="ORF">DRP44_00725</name>
</gene>
<dbReference type="PROSITE" id="PS50862">
    <property type="entry name" value="AA_TRNA_LIGASE_II"/>
    <property type="match status" value="1"/>
</dbReference>
<keyword evidence="5" id="KW-0479">Metal-binding</keyword>
<dbReference type="InterPro" id="IPR002319">
    <property type="entry name" value="Phenylalanyl-tRNA_Synthase"/>
</dbReference>
<evidence type="ECO:0000256" key="7">
    <source>
        <dbReference type="ARBA" id="ARBA00022840"/>
    </source>
</evidence>
<evidence type="ECO:0000256" key="1">
    <source>
        <dbReference type="ARBA" id="ARBA00004496"/>
    </source>
</evidence>
<organism evidence="13 14">
    <name type="scientific">candidate division TA06 bacterium</name>
    <dbReference type="NCBI Taxonomy" id="2250710"/>
    <lineage>
        <taxon>Bacteria</taxon>
        <taxon>Bacteria division TA06</taxon>
    </lineage>
</organism>
<accession>A0A660SCQ5</accession>
<keyword evidence="7" id="KW-0067">ATP-binding</keyword>
<evidence type="ECO:0000313" key="13">
    <source>
        <dbReference type="EMBL" id="RKX67966.1"/>
    </source>
</evidence>
<dbReference type="EC" id="6.1.1.20" evidence="2"/>
<dbReference type="Pfam" id="PF01409">
    <property type="entry name" value="tRNA-synt_2d"/>
    <property type="match status" value="1"/>
</dbReference>
<dbReference type="InterPro" id="IPR004529">
    <property type="entry name" value="Phe-tRNA-synth_IIc_asu"/>
</dbReference>
<evidence type="ECO:0000256" key="3">
    <source>
        <dbReference type="ARBA" id="ARBA00022490"/>
    </source>
</evidence>
<evidence type="ECO:0000256" key="4">
    <source>
        <dbReference type="ARBA" id="ARBA00022598"/>
    </source>
</evidence>
<keyword evidence="6" id="KW-0547">Nucleotide-binding</keyword>
<evidence type="ECO:0000256" key="5">
    <source>
        <dbReference type="ARBA" id="ARBA00022723"/>
    </source>
</evidence>
<evidence type="ECO:0000256" key="10">
    <source>
        <dbReference type="ARBA" id="ARBA00023146"/>
    </source>
</evidence>
<keyword evidence="4 13" id="KW-0436">Ligase</keyword>